<feature type="signal peptide" evidence="2">
    <location>
        <begin position="1"/>
        <end position="25"/>
    </location>
</feature>
<keyword evidence="2" id="KW-0732">Signal</keyword>
<feature type="chain" id="PRO_5003392766" description="Dienelactone hydrolase" evidence="2">
    <location>
        <begin position="26"/>
        <end position="428"/>
    </location>
</feature>
<dbReference type="KEGG" id="mmt:Metme_2582"/>
<feature type="region of interest" description="Disordered" evidence="1">
    <location>
        <begin position="327"/>
        <end position="376"/>
    </location>
</feature>
<feature type="compositionally biased region" description="Gly residues" evidence="1">
    <location>
        <begin position="331"/>
        <end position="342"/>
    </location>
</feature>
<feature type="compositionally biased region" description="Gly residues" evidence="1">
    <location>
        <begin position="355"/>
        <end position="370"/>
    </location>
</feature>
<protein>
    <recommendedName>
        <fullName evidence="5">Dienelactone hydrolase</fullName>
    </recommendedName>
</protein>
<evidence type="ECO:0000313" key="4">
    <source>
        <dbReference type="Proteomes" id="UP000008888"/>
    </source>
</evidence>
<dbReference type="RefSeq" id="WP_013819208.1">
    <property type="nucleotide sequence ID" value="NC_015572.1"/>
</dbReference>
<dbReference type="HOGENOM" id="CLU_652002_0_0_6"/>
<keyword evidence="4" id="KW-1185">Reference proteome</keyword>
<dbReference type="AlphaFoldDB" id="F9ZXI4"/>
<dbReference type="OrthoDB" id="5562201at2"/>
<proteinExistence type="predicted"/>
<evidence type="ECO:0000256" key="1">
    <source>
        <dbReference type="SAM" id="MobiDB-lite"/>
    </source>
</evidence>
<dbReference type="SUPFAM" id="SSF53474">
    <property type="entry name" value="alpha/beta-Hydrolases"/>
    <property type="match status" value="1"/>
</dbReference>
<evidence type="ECO:0008006" key="5">
    <source>
        <dbReference type="Google" id="ProtNLM"/>
    </source>
</evidence>
<name>F9ZXI4_METMM</name>
<gene>
    <name evidence="3" type="ordered locus">Metme_2582</name>
</gene>
<organism evidence="3 4">
    <name type="scientific">Methylomonas methanica (strain DSM 25384 / MC09)</name>
    <dbReference type="NCBI Taxonomy" id="857087"/>
    <lineage>
        <taxon>Bacteria</taxon>
        <taxon>Pseudomonadati</taxon>
        <taxon>Pseudomonadota</taxon>
        <taxon>Gammaproteobacteria</taxon>
        <taxon>Methylococcales</taxon>
        <taxon>Methylococcaceae</taxon>
        <taxon>Methylomonas</taxon>
    </lineage>
</organism>
<accession>F9ZXI4</accession>
<dbReference type="EMBL" id="CP002738">
    <property type="protein sequence ID" value="AEG00972.1"/>
    <property type="molecule type" value="Genomic_DNA"/>
</dbReference>
<dbReference type="eggNOG" id="COG0412">
    <property type="taxonomic scope" value="Bacteria"/>
</dbReference>
<evidence type="ECO:0000313" key="3">
    <source>
        <dbReference type="EMBL" id="AEG00972.1"/>
    </source>
</evidence>
<evidence type="ECO:0000256" key="2">
    <source>
        <dbReference type="SAM" id="SignalP"/>
    </source>
</evidence>
<dbReference type="STRING" id="857087.Metme_2582"/>
<dbReference type="InterPro" id="IPR029058">
    <property type="entry name" value="AB_hydrolase_fold"/>
</dbReference>
<reference evidence="3 4" key="1">
    <citation type="journal article" date="2011" name="J. Bacteriol.">
        <title>Complete Genome Sequence of the Aerobic Marine Methanotroph Methylomonas methanica MC09.</title>
        <authorList>
            <person name="Boden R."/>
            <person name="Cunliffe M."/>
            <person name="Scanlan J."/>
            <person name="Moussard H."/>
            <person name="Kits K.D."/>
            <person name="Klotz M.G."/>
            <person name="Jetten M.S."/>
            <person name="Vuilleumier S."/>
            <person name="Han J."/>
            <person name="Peters L."/>
            <person name="Mikhailova N."/>
            <person name="Teshima H."/>
            <person name="Tapia R."/>
            <person name="Kyrpides N."/>
            <person name="Ivanova N."/>
            <person name="Pagani I."/>
            <person name="Cheng J.F."/>
            <person name="Goodwin L."/>
            <person name="Han C."/>
            <person name="Hauser L."/>
            <person name="Land M.L."/>
            <person name="Lapidus A."/>
            <person name="Lucas S."/>
            <person name="Pitluck S."/>
            <person name="Woyke T."/>
            <person name="Stein L."/>
            <person name="Murrell J.C."/>
        </authorList>
    </citation>
    <scope>NUCLEOTIDE SEQUENCE [LARGE SCALE GENOMIC DNA]</scope>
    <source>
        <strain evidence="3 4">MC09</strain>
    </source>
</reference>
<reference key="2">
    <citation type="submission" date="2011-05" db="EMBL/GenBank/DDBJ databases">
        <title>Complete genome sequence of the aerobic marine methanotroph Methylomonas methanica MC09.</title>
        <authorList>
            <person name="Boden R."/>
            <person name="Cunliffe M."/>
            <person name="Scanlan J."/>
            <person name="Moussard H."/>
            <person name="Kits K.D."/>
            <person name="Klotz M."/>
            <person name="Jetten M."/>
            <person name="Vuilleumier S."/>
            <person name="Han J."/>
            <person name="Peters L."/>
            <person name="Mikhailova N."/>
            <person name="Teshima H."/>
            <person name="Tapia R."/>
            <person name="Kyrpides N."/>
            <person name="Ivanova N."/>
            <person name="Pagani I."/>
            <person name="Cheng J.-F."/>
            <person name="Goodwin L."/>
            <person name="Han C."/>
            <person name="Hauser L."/>
            <person name="Land M."/>
            <person name="Lapidus A."/>
            <person name="Lucas S."/>
            <person name="Pitluck S."/>
            <person name="Woyke T."/>
            <person name="Stein L.Y."/>
            <person name="Murrell C."/>
        </authorList>
    </citation>
    <scope>NUCLEOTIDE SEQUENCE</scope>
    <source>
        <strain>MC09</strain>
    </source>
</reference>
<dbReference type="Proteomes" id="UP000008888">
    <property type="component" value="Chromosome"/>
</dbReference>
<dbReference type="Gene3D" id="3.40.50.1820">
    <property type="entry name" value="alpha/beta hydrolase"/>
    <property type="match status" value="1"/>
</dbReference>
<sequence>MLKLSRFLFACVAVCICLTAVPACSLHSALLSEQEQLVKRDEFIAAGGYSVAGSYEIEVVSERWLYDGNALDTVLLAPHKQGKYPLIIYLPALGESADAGRLWREYWAKAGYAVLSVQAEDIAKAFADLTPDPAEKQQRHQGIFDVFGGEGPLDGAPEHGKNQPAQAMLDGDRRYISHGFFTAESLNRRVGQLSWVYRQCQQRAQARQGLFGKVDPTKTLLAGYDIGADTVTGWLTGSETDGVPIQPAAAVLLSPIVAASSGDMRQRYQSIRLPLLVIGSDQDSDRYGITTPQLRKFIWDYAASANKYLLWLKSARHGLFSGSEWAAPGRGEPGNEGWRGGPGGPPADFTSYFQGQGGRHGGPPGGGMGGPNRHAPEAMPAAYQEIGAVLSVSTAFLDSIAKSDNFAELWLRQNAQVWLKSVARLTAN</sequence>
<reference evidence="4" key="3">
    <citation type="submission" date="2011-05" db="EMBL/GenBank/DDBJ databases">
        <title>Complete sequence of Methylomonas methanica MC09.</title>
        <authorList>
            <consortium name="US DOE Joint Genome Institute"/>
            <person name="Lucas S."/>
            <person name="Han J."/>
            <person name="Lapidus A."/>
            <person name="Cheng J.-F."/>
            <person name="Goodwin L."/>
            <person name="Pitluck S."/>
            <person name="Peters L."/>
            <person name="Mikhailova N."/>
            <person name="Teshima H."/>
            <person name="Han C."/>
            <person name="Tapia R."/>
            <person name="Land M."/>
            <person name="Hauser L."/>
            <person name="Kyrpides N."/>
            <person name="Ivanova N."/>
            <person name="Pagani I."/>
            <person name="Stein L."/>
            <person name="Woyke T."/>
        </authorList>
    </citation>
    <scope>NUCLEOTIDE SEQUENCE [LARGE SCALE GENOMIC DNA]</scope>
    <source>
        <strain evidence="4">MC09</strain>
    </source>
</reference>